<accession>A0AA40B0N3</accession>
<feature type="transmembrane region" description="Helical" evidence="1">
    <location>
        <begin position="431"/>
        <end position="451"/>
    </location>
</feature>
<gene>
    <name evidence="2" type="ORF">B0H67DRAFT_598733</name>
</gene>
<organism evidence="2 3">
    <name type="scientific">Lasiosphaeris hirsuta</name>
    <dbReference type="NCBI Taxonomy" id="260670"/>
    <lineage>
        <taxon>Eukaryota</taxon>
        <taxon>Fungi</taxon>
        <taxon>Dikarya</taxon>
        <taxon>Ascomycota</taxon>
        <taxon>Pezizomycotina</taxon>
        <taxon>Sordariomycetes</taxon>
        <taxon>Sordariomycetidae</taxon>
        <taxon>Sordariales</taxon>
        <taxon>Lasiosphaeriaceae</taxon>
        <taxon>Lasiosphaeris</taxon>
    </lineage>
</organism>
<comment type="caution">
    <text evidence="2">The sequence shown here is derived from an EMBL/GenBank/DDBJ whole genome shotgun (WGS) entry which is preliminary data.</text>
</comment>
<name>A0AA40B0N3_9PEZI</name>
<dbReference type="Gene3D" id="1.20.58.340">
    <property type="entry name" value="Magnesium transport protein CorA, transmembrane region"/>
    <property type="match status" value="1"/>
</dbReference>
<feature type="transmembrane region" description="Helical" evidence="1">
    <location>
        <begin position="384"/>
        <end position="406"/>
    </location>
</feature>
<evidence type="ECO:0000313" key="3">
    <source>
        <dbReference type="Proteomes" id="UP001172102"/>
    </source>
</evidence>
<proteinExistence type="predicted"/>
<evidence type="ECO:0000313" key="2">
    <source>
        <dbReference type="EMBL" id="KAK0725499.1"/>
    </source>
</evidence>
<dbReference type="AlphaFoldDB" id="A0AA40B0N3"/>
<evidence type="ECO:0000256" key="1">
    <source>
        <dbReference type="SAM" id="Phobius"/>
    </source>
</evidence>
<reference evidence="2" key="1">
    <citation type="submission" date="2023-06" db="EMBL/GenBank/DDBJ databases">
        <title>Genome-scale phylogeny and comparative genomics of the fungal order Sordariales.</title>
        <authorList>
            <consortium name="Lawrence Berkeley National Laboratory"/>
            <person name="Hensen N."/>
            <person name="Bonometti L."/>
            <person name="Westerberg I."/>
            <person name="Brannstrom I.O."/>
            <person name="Guillou S."/>
            <person name="Cros-Aarteil S."/>
            <person name="Calhoun S."/>
            <person name="Haridas S."/>
            <person name="Kuo A."/>
            <person name="Mondo S."/>
            <person name="Pangilinan J."/>
            <person name="Riley R."/>
            <person name="Labutti K."/>
            <person name="Andreopoulos B."/>
            <person name="Lipzen A."/>
            <person name="Chen C."/>
            <person name="Yanf M."/>
            <person name="Daum C."/>
            <person name="Ng V."/>
            <person name="Clum A."/>
            <person name="Steindorff A."/>
            <person name="Ohm R."/>
            <person name="Martin F."/>
            <person name="Silar P."/>
            <person name="Natvig D."/>
            <person name="Lalanne C."/>
            <person name="Gautier V."/>
            <person name="Ament-Velasquez S.L."/>
            <person name="Kruys A."/>
            <person name="Hutchinson M.I."/>
            <person name="Powell A.J."/>
            <person name="Barry K."/>
            <person name="Miller A.N."/>
            <person name="Grigoriev I.V."/>
            <person name="Debuchy R."/>
            <person name="Gladieux P."/>
            <person name="Thoren M.H."/>
            <person name="Johannesson H."/>
        </authorList>
    </citation>
    <scope>NUCLEOTIDE SEQUENCE</scope>
    <source>
        <strain evidence="2">SMH4607-1</strain>
    </source>
</reference>
<keyword evidence="1" id="KW-1133">Transmembrane helix</keyword>
<keyword evidence="3" id="KW-1185">Reference proteome</keyword>
<keyword evidence="1" id="KW-0472">Membrane</keyword>
<keyword evidence="1" id="KW-0812">Transmembrane</keyword>
<dbReference type="Proteomes" id="UP001172102">
    <property type="component" value="Unassembled WGS sequence"/>
</dbReference>
<protein>
    <submittedName>
        <fullName evidence="2">Uncharacterized protein</fullName>
    </submittedName>
</protein>
<dbReference type="EMBL" id="JAUKUA010000002">
    <property type="protein sequence ID" value="KAK0725499.1"/>
    <property type="molecule type" value="Genomic_DNA"/>
</dbReference>
<sequence length="496" mass="55882">MFEAERQRILDSCTRWIPNDGQLGYIETWSYGDSHATASSHFRKGSLRDSQMNDWLQQKGEFAIPHTHDLDDATGSIRLLLCERLGWRPPGFSMSRRSFLSMEALFDLPPEALPVMTKDAGGEYSSFKYDEKGVLASMSVTVKLPQMFQLGNLGLTLTHSFKTRITLAFMYGWHVFADQNQVTGDPVFPHVHNMQETIRSSALLWTHPLLIPVVLLQEHVCRADMMLESLEPRVRWIEQDLGVTKAARLVTSTTGISPEVKELMTDEEGRMEVMTRLNTAATDVINTSKVLKWDRRYCKFLRQACEGIRSSEVHSPVDVEKGLEGFLSYLEGQVGSAADFGESMRLRLDIQLNVLYNFISHAGNELNSKIAAAAGLDSAAVKTLAFVTAVFLPPQFVAAMFSMTMFNWQTSTSNGSPEEAAGESAVTPSFWIYWAVTIPLTLFIMVGWWVWWQYQRQYYARGFPGTKQDGDTRTSQTPILSLGLKGPFVRRKKSSP</sequence>